<evidence type="ECO:0000256" key="3">
    <source>
        <dbReference type="ARBA" id="ARBA00022771"/>
    </source>
</evidence>
<dbReference type="SUPFAM" id="SSF111304">
    <property type="entry name" value="Recombination protein RecR"/>
    <property type="match status" value="1"/>
</dbReference>
<feature type="zinc finger region" description="C4-type" evidence="7">
    <location>
        <begin position="57"/>
        <end position="72"/>
    </location>
</feature>
<dbReference type="InterPro" id="IPR034137">
    <property type="entry name" value="TOPRIM_RecR"/>
</dbReference>
<dbReference type="AlphaFoldDB" id="A0A0H5DSU3"/>
<dbReference type="GO" id="GO:0003677">
    <property type="term" value="F:DNA binding"/>
    <property type="evidence" value="ECO:0007669"/>
    <property type="project" value="UniProtKB-UniRule"/>
</dbReference>
<accession>A0A0H5DSU3</accession>
<evidence type="ECO:0000256" key="4">
    <source>
        <dbReference type="ARBA" id="ARBA00022833"/>
    </source>
</evidence>
<dbReference type="Pfam" id="PF13662">
    <property type="entry name" value="Toprim_4"/>
    <property type="match status" value="1"/>
</dbReference>
<dbReference type="InterPro" id="IPR006171">
    <property type="entry name" value="TOPRIM_dom"/>
</dbReference>
<dbReference type="Pfam" id="PF21175">
    <property type="entry name" value="RecR_C"/>
    <property type="match status" value="1"/>
</dbReference>
<keyword evidence="2 7" id="KW-0227">DNA damage</keyword>
<dbReference type="EMBL" id="CWGJ01000028">
    <property type="protein sequence ID" value="CRX39398.1"/>
    <property type="molecule type" value="Genomic_DNA"/>
</dbReference>
<dbReference type="GO" id="GO:0006310">
    <property type="term" value="P:DNA recombination"/>
    <property type="evidence" value="ECO:0007669"/>
    <property type="project" value="UniProtKB-UniRule"/>
</dbReference>
<dbReference type="SMART" id="SM00493">
    <property type="entry name" value="TOPRIM"/>
    <property type="match status" value="1"/>
</dbReference>
<dbReference type="InterPro" id="IPR000093">
    <property type="entry name" value="DNA_Rcmb_RecR"/>
</dbReference>
<keyword evidence="5 7" id="KW-0233">DNA recombination</keyword>
<gene>
    <name evidence="7 9" type="primary">recR</name>
    <name evidence="9" type="ORF">ELAC_2077</name>
</gene>
<comment type="similarity">
    <text evidence="7">Belongs to the RecR family.</text>
</comment>
<evidence type="ECO:0000313" key="9">
    <source>
        <dbReference type="EMBL" id="CRX39398.1"/>
    </source>
</evidence>
<keyword evidence="1 7" id="KW-0479">Metal-binding</keyword>
<name>A0A0H5DSU3_9BACT</name>
<dbReference type="OrthoDB" id="9802672at2"/>
<organism evidence="9 10">
    <name type="scientific">Estrella lausannensis</name>
    <dbReference type="NCBI Taxonomy" id="483423"/>
    <lineage>
        <taxon>Bacteria</taxon>
        <taxon>Pseudomonadati</taxon>
        <taxon>Chlamydiota</taxon>
        <taxon>Chlamydiia</taxon>
        <taxon>Parachlamydiales</taxon>
        <taxon>Candidatus Criblamydiaceae</taxon>
        <taxon>Estrella</taxon>
    </lineage>
</organism>
<comment type="function">
    <text evidence="7">May play a role in DNA repair. It seems to be involved in an RecBC-independent recombinational process of DNA repair. It may act with RecF and RecO.</text>
</comment>
<dbReference type="Proteomes" id="UP000220251">
    <property type="component" value="Unassembled WGS sequence"/>
</dbReference>
<evidence type="ECO:0000256" key="1">
    <source>
        <dbReference type="ARBA" id="ARBA00022723"/>
    </source>
</evidence>
<dbReference type="PROSITE" id="PS50880">
    <property type="entry name" value="TOPRIM"/>
    <property type="match status" value="1"/>
</dbReference>
<dbReference type="GO" id="GO:0006281">
    <property type="term" value="P:DNA repair"/>
    <property type="evidence" value="ECO:0007669"/>
    <property type="project" value="UniProtKB-UniRule"/>
</dbReference>
<dbReference type="Pfam" id="PF21176">
    <property type="entry name" value="RecR_HhH"/>
    <property type="match status" value="1"/>
</dbReference>
<keyword evidence="10" id="KW-1185">Reference proteome</keyword>
<dbReference type="CDD" id="cd01025">
    <property type="entry name" value="TOPRIM_recR"/>
    <property type="match status" value="1"/>
</dbReference>
<dbReference type="InterPro" id="IPR023627">
    <property type="entry name" value="Rcmb_RecR"/>
</dbReference>
<feature type="domain" description="Toprim" evidence="8">
    <location>
        <begin position="80"/>
        <end position="175"/>
    </location>
</feature>
<proteinExistence type="inferred from homology"/>
<keyword evidence="3 7" id="KW-0863">Zinc-finger</keyword>
<dbReference type="GO" id="GO:0008270">
    <property type="term" value="F:zinc ion binding"/>
    <property type="evidence" value="ECO:0007669"/>
    <property type="project" value="UniProtKB-KW"/>
</dbReference>
<evidence type="ECO:0000256" key="5">
    <source>
        <dbReference type="ARBA" id="ARBA00023172"/>
    </source>
</evidence>
<evidence type="ECO:0000259" key="8">
    <source>
        <dbReference type="PROSITE" id="PS50880"/>
    </source>
</evidence>
<dbReference type="PANTHER" id="PTHR30446:SF0">
    <property type="entry name" value="RECOMBINATION PROTEIN RECR"/>
    <property type="match status" value="1"/>
</dbReference>
<dbReference type="Gene3D" id="3.40.1360.10">
    <property type="match status" value="1"/>
</dbReference>
<reference evidence="10" key="1">
    <citation type="submission" date="2015-06" db="EMBL/GenBank/DDBJ databases">
        <authorList>
            <person name="Bertelli C."/>
        </authorList>
    </citation>
    <scope>NUCLEOTIDE SEQUENCE [LARGE SCALE GENOMIC DNA]</scope>
    <source>
        <strain evidence="10">CRIB-30</strain>
    </source>
</reference>
<evidence type="ECO:0000256" key="7">
    <source>
        <dbReference type="HAMAP-Rule" id="MF_00017"/>
    </source>
</evidence>
<keyword evidence="6 7" id="KW-0234">DNA repair</keyword>
<dbReference type="Gene3D" id="1.10.8.420">
    <property type="entry name" value="RecR Domain 1"/>
    <property type="match status" value="1"/>
</dbReference>
<evidence type="ECO:0000256" key="2">
    <source>
        <dbReference type="ARBA" id="ARBA00022763"/>
    </source>
</evidence>
<evidence type="ECO:0000313" key="10">
    <source>
        <dbReference type="Proteomes" id="UP000220251"/>
    </source>
</evidence>
<dbReference type="HAMAP" id="MF_00017">
    <property type="entry name" value="RecR"/>
    <property type="match status" value="1"/>
</dbReference>
<sequence length="198" mass="21953">MKYPHHLKLLIESLKKLPGVGSRTAERFAFEMLAWSADDLKKISRLLGELKNAVRFCPACGCLIEETDCQFCQEQRLKEKKVCVVSSFKSVLAIDSTGLFKGAYHVLNHLLSPLRGQGPDTLGIERLLERIETLQFQEVVLAFDSTLEGDATALYLKRELESTGVKVLRLATGIPMGSSLDLIDQATLSKALMGRSQV</sequence>
<dbReference type="PANTHER" id="PTHR30446">
    <property type="entry name" value="RECOMBINATION PROTEIN RECR"/>
    <property type="match status" value="1"/>
</dbReference>
<dbReference type="RefSeq" id="WP_098039265.1">
    <property type="nucleotide sequence ID" value="NZ_CWGJ01000028.1"/>
</dbReference>
<dbReference type="NCBIfam" id="TIGR00615">
    <property type="entry name" value="recR"/>
    <property type="match status" value="1"/>
</dbReference>
<protein>
    <recommendedName>
        <fullName evidence="7">Recombination protein RecR</fullName>
    </recommendedName>
</protein>
<keyword evidence="4 7" id="KW-0862">Zinc</keyword>
<evidence type="ECO:0000256" key="6">
    <source>
        <dbReference type="ARBA" id="ARBA00023204"/>
    </source>
</evidence>
<dbReference type="Gene3D" id="6.10.250.240">
    <property type="match status" value="1"/>
</dbReference>